<proteinExistence type="predicted"/>
<dbReference type="InterPro" id="IPR005471">
    <property type="entry name" value="Tscrpt_reg_IclR_N"/>
</dbReference>
<dbReference type="EMBL" id="SLZY01000008">
    <property type="protein sequence ID" value="TCS71703.1"/>
    <property type="molecule type" value="Genomic_DNA"/>
</dbReference>
<keyword evidence="1" id="KW-0805">Transcription regulation</keyword>
<evidence type="ECO:0000256" key="2">
    <source>
        <dbReference type="ARBA" id="ARBA00023125"/>
    </source>
</evidence>
<dbReference type="GO" id="GO:0003677">
    <property type="term" value="F:DNA binding"/>
    <property type="evidence" value="ECO:0007669"/>
    <property type="project" value="UniProtKB-KW"/>
</dbReference>
<reference evidence="6 7" key="1">
    <citation type="submission" date="2019-03" db="EMBL/GenBank/DDBJ databases">
        <title>Genomic Encyclopedia of Type Strains, Phase IV (KMG-IV): sequencing the most valuable type-strain genomes for metagenomic binning, comparative biology and taxonomic classification.</title>
        <authorList>
            <person name="Goeker M."/>
        </authorList>
    </citation>
    <scope>NUCLEOTIDE SEQUENCE [LARGE SCALE GENOMIC DNA]</scope>
    <source>
        <strain evidence="6 7">DSM 103923</strain>
    </source>
</reference>
<feature type="domain" description="IclR-ED" evidence="5">
    <location>
        <begin position="72"/>
        <end position="250"/>
    </location>
</feature>
<dbReference type="SUPFAM" id="SSF55781">
    <property type="entry name" value="GAF domain-like"/>
    <property type="match status" value="1"/>
</dbReference>
<dbReference type="OrthoDB" id="9807558at2"/>
<dbReference type="GO" id="GO:0003700">
    <property type="term" value="F:DNA-binding transcription factor activity"/>
    <property type="evidence" value="ECO:0007669"/>
    <property type="project" value="TreeGrafter"/>
</dbReference>
<evidence type="ECO:0000313" key="6">
    <source>
        <dbReference type="EMBL" id="TCS71703.1"/>
    </source>
</evidence>
<keyword evidence="2" id="KW-0238">DNA-binding</keyword>
<evidence type="ECO:0000313" key="7">
    <source>
        <dbReference type="Proteomes" id="UP000295135"/>
    </source>
</evidence>
<name>A0A4R3JXH0_9PROT</name>
<dbReference type="Pfam" id="PF01614">
    <property type="entry name" value="IclR_C"/>
    <property type="match status" value="1"/>
</dbReference>
<dbReference type="PROSITE" id="PS51078">
    <property type="entry name" value="ICLR_ED"/>
    <property type="match status" value="1"/>
</dbReference>
<dbReference type="GO" id="GO:0045892">
    <property type="term" value="P:negative regulation of DNA-templated transcription"/>
    <property type="evidence" value="ECO:0007669"/>
    <property type="project" value="TreeGrafter"/>
</dbReference>
<evidence type="ECO:0000256" key="1">
    <source>
        <dbReference type="ARBA" id="ARBA00023015"/>
    </source>
</evidence>
<dbReference type="AlphaFoldDB" id="A0A4R3JXH0"/>
<dbReference type="Gene3D" id="1.10.10.10">
    <property type="entry name" value="Winged helix-like DNA-binding domain superfamily/Winged helix DNA-binding domain"/>
    <property type="match status" value="1"/>
</dbReference>
<dbReference type="InterPro" id="IPR036390">
    <property type="entry name" value="WH_DNA-bd_sf"/>
</dbReference>
<feature type="domain" description="HTH iclR-type" evidence="4">
    <location>
        <begin position="10"/>
        <end position="71"/>
    </location>
</feature>
<evidence type="ECO:0000259" key="5">
    <source>
        <dbReference type="PROSITE" id="PS51078"/>
    </source>
</evidence>
<evidence type="ECO:0000256" key="3">
    <source>
        <dbReference type="ARBA" id="ARBA00023163"/>
    </source>
</evidence>
<dbReference type="PANTHER" id="PTHR30136">
    <property type="entry name" value="HELIX-TURN-HELIX TRANSCRIPTIONAL REGULATOR, ICLR FAMILY"/>
    <property type="match status" value="1"/>
</dbReference>
<dbReference type="InterPro" id="IPR050707">
    <property type="entry name" value="HTH_MetabolicPath_Reg"/>
</dbReference>
<dbReference type="InterPro" id="IPR036388">
    <property type="entry name" value="WH-like_DNA-bd_sf"/>
</dbReference>
<keyword evidence="3" id="KW-0804">Transcription</keyword>
<dbReference type="Pfam" id="PF09339">
    <property type="entry name" value="HTH_IclR"/>
    <property type="match status" value="1"/>
</dbReference>
<comment type="caution">
    <text evidence="6">The sequence shown here is derived from an EMBL/GenBank/DDBJ whole genome shotgun (WGS) entry which is preliminary data.</text>
</comment>
<keyword evidence="7" id="KW-1185">Reference proteome</keyword>
<dbReference type="RefSeq" id="WP_126460308.1">
    <property type="nucleotide sequence ID" value="NZ_AP018721.1"/>
</dbReference>
<dbReference type="PROSITE" id="PS51077">
    <property type="entry name" value="HTH_ICLR"/>
    <property type="match status" value="1"/>
</dbReference>
<dbReference type="SMART" id="SM00346">
    <property type="entry name" value="HTH_ICLR"/>
    <property type="match status" value="1"/>
</dbReference>
<accession>A0A4R3JXH0</accession>
<evidence type="ECO:0000259" key="4">
    <source>
        <dbReference type="PROSITE" id="PS51077"/>
    </source>
</evidence>
<organism evidence="6 7">
    <name type="scientific">Sulfuritortus calidifontis</name>
    <dbReference type="NCBI Taxonomy" id="1914471"/>
    <lineage>
        <taxon>Bacteria</taxon>
        <taxon>Pseudomonadati</taxon>
        <taxon>Pseudomonadota</taxon>
        <taxon>Betaproteobacteria</taxon>
        <taxon>Nitrosomonadales</taxon>
        <taxon>Thiobacillaceae</taxon>
        <taxon>Sulfuritortus</taxon>
    </lineage>
</organism>
<dbReference type="Proteomes" id="UP000295135">
    <property type="component" value="Unassembled WGS sequence"/>
</dbReference>
<gene>
    <name evidence="6" type="ORF">EDC61_10846</name>
</gene>
<dbReference type="InterPro" id="IPR014757">
    <property type="entry name" value="Tscrpt_reg_IclR_C"/>
</dbReference>
<dbReference type="InterPro" id="IPR029016">
    <property type="entry name" value="GAF-like_dom_sf"/>
</dbReference>
<dbReference type="PANTHER" id="PTHR30136:SF24">
    <property type="entry name" value="HTH-TYPE TRANSCRIPTIONAL REPRESSOR ALLR"/>
    <property type="match status" value="1"/>
</dbReference>
<dbReference type="SUPFAM" id="SSF46785">
    <property type="entry name" value="Winged helix' DNA-binding domain"/>
    <property type="match status" value="1"/>
</dbReference>
<protein>
    <submittedName>
        <fullName evidence="6">IclR family transcriptional regulator</fullName>
    </submittedName>
</protein>
<sequence>MKTDDSRSGIQVIDRLSALLHTLVTNGGSASLKTLSAETGLHPSTAFRILSSAADNGLVDRIDGGQYRLGERLMQWACALQGGTNLPELARPVMEWLRDKVEETVNLTLREGDEVVYIERVTPRRMMRVEQVIGSHAPLHVTAVGKMMLGAAGREAVKDYAARTGLPAYTSHTITTPGKLWTEVSRCHKQGYALDDEEAEIGVGCIGVLIRNGSGIIVAGLSISAPIERRRLDWVPLVQEAARRISARLK</sequence>
<dbReference type="Gene3D" id="3.30.450.40">
    <property type="match status" value="1"/>
</dbReference>